<organism evidence="5 6">
    <name type="scientific">Biformimicrobium ophioploci</name>
    <dbReference type="NCBI Taxonomy" id="3036711"/>
    <lineage>
        <taxon>Bacteria</taxon>
        <taxon>Pseudomonadati</taxon>
        <taxon>Pseudomonadota</taxon>
        <taxon>Gammaproteobacteria</taxon>
        <taxon>Cellvibrionales</taxon>
        <taxon>Microbulbiferaceae</taxon>
        <taxon>Biformimicrobium</taxon>
    </lineage>
</organism>
<dbReference type="Proteomes" id="UP001224392">
    <property type="component" value="Unassembled WGS sequence"/>
</dbReference>
<dbReference type="PRINTS" id="PR00080">
    <property type="entry name" value="SDRFAMILY"/>
</dbReference>
<evidence type="ECO:0000313" key="6">
    <source>
        <dbReference type="Proteomes" id="UP001224392"/>
    </source>
</evidence>
<dbReference type="PANTHER" id="PTHR44196">
    <property type="entry name" value="DEHYDROGENASE/REDUCTASE SDR FAMILY MEMBER 7B"/>
    <property type="match status" value="1"/>
</dbReference>
<dbReference type="SUPFAM" id="SSF51735">
    <property type="entry name" value="NAD(P)-binding Rossmann-fold domains"/>
    <property type="match status" value="1"/>
</dbReference>
<dbReference type="EMBL" id="BSYJ01000002">
    <property type="protein sequence ID" value="GMG86703.1"/>
    <property type="molecule type" value="Genomic_DNA"/>
</dbReference>
<dbReference type="NCBIfam" id="NF004196">
    <property type="entry name" value="PRK05650.1"/>
    <property type="match status" value="1"/>
</dbReference>
<gene>
    <name evidence="5" type="ORF">MNKW57_10240</name>
</gene>
<dbReference type="PANTHER" id="PTHR44196:SF1">
    <property type="entry name" value="DEHYDROGENASE_REDUCTASE SDR FAMILY MEMBER 7B"/>
    <property type="match status" value="1"/>
</dbReference>
<dbReference type="InterPro" id="IPR020904">
    <property type="entry name" value="Sc_DH/Rdtase_CS"/>
</dbReference>
<reference evidence="5 6" key="1">
    <citation type="submission" date="2023-04" db="EMBL/GenBank/DDBJ databases">
        <title>Marinobulbifer ophiurae gen. nov., sp. Nov., isolate from tissue of brittle star Ophioplocus japonicus.</title>
        <authorList>
            <person name="Kawano K."/>
            <person name="Sawayama S."/>
            <person name="Nakagawa S."/>
        </authorList>
    </citation>
    <scope>NUCLEOTIDE SEQUENCE [LARGE SCALE GENOMIC DNA]</scope>
    <source>
        <strain evidence="5 6">NKW57</strain>
    </source>
</reference>
<proteinExistence type="inferred from homology"/>
<dbReference type="RefSeq" id="WP_285763264.1">
    <property type="nucleotide sequence ID" value="NZ_BSYJ01000002.1"/>
</dbReference>
<evidence type="ECO:0000259" key="4">
    <source>
        <dbReference type="SMART" id="SM00822"/>
    </source>
</evidence>
<accession>A0ABQ6LX67</accession>
<dbReference type="CDD" id="cd05233">
    <property type="entry name" value="SDR_c"/>
    <property type="match status" value="1"/>
</dbReference>
<dbReference type="SMART" id="SM00822">
    <property type="entry name" value="PKS_KR"/>
    <property type="match status" value="1"/>
</dbReference>
<feature type="domain" description="Ketoreductase" evidence="4">
    <location>
        <begin position="12"/>
        <end position="186"/>
    </location>
</feature>
<dbReference type="PRINTS" id="PR00081">
    <property type="entry name" value="GDHRDH"/>
</dbReference>
<dbReference type="Pfam" id="PF00106">
    <property type="entry name" value="adh_short"/>
    <property type="match status" value="1"/>
</dbReference>
<dbReference type="PROSITE" id="PS00061">
    <property type="entry name" value="ADH_SHORT"/>
    <property type="match status" value="1"/>
</dbReference>
<evidence type="ECO:0000256" key="3">
    <source>
        <dbReference type="RuleBase" id="RU000363"/>
    </source>
</evidence>
<comment type="similarity">
    <text evidence="1 3">Belongs to the short-chain dehydrogenases/reductases (SDR) family.</text>
</comment>
<sequence>MSSNKKSELAARRVAITGASGGLGRELALCFARQGWRVAVADVREAEGEAVVGELRTLGADAFYQHCDVREETDFETLLAACEQHWDGVDVLVNNAGVASTGRIERESLESWQRLLDINTLGVVRGCKVFAPAMKAQGGGHIVNIASIAGIASSPKMSSYNASKAAVISLSETLRAELSGDNIGVTVVCPHLFRTGLLDSMLTTSERAKAGVGKAMEASPLSAADIAQMIYRAVQKNKFMLLPHRATHWMWWLKRLSPSLHQWFSARTA</sequence>
<keyword evidence="2" id="KW-0560">Oxidoreductase</keyword>
<evidence type="ECO:0000256" key="2">
    <source>
        <dbReference type="ARBA" id="ARBA00023002"/>
    </source>
</evidence>
<name>A0ABQ6LX67_9GAMM</name>
<dbReference type="InterPro" id="IPR036291">
    <property type="entry name" value="NAD(P)-bd_dom_sf"/>
</dbReference>
<keyword evidence="6" id="KW-1185">Reference proteome</keyword>
<dbReference type="InterPro" id="IPR002347">
    <property type="entry name" value="SDR_fam"/>
</dbReference>
<dbReference type="InterPro" id="IPR057326">
    <property type="entry name" value="KR_dom"/>
</dbReference>
<evidence type="ECO:0000256" key="1">
    <source>
        <dbReference type="ARBA" id="ARBA00006484"/>
    </source>
</evidence>
<dbReference type="Gene3D" id="3.40.50.720">
    <property type="entry name" value="NAD(P)-binding Rossmann-like Domain"/>
    <property type="match status" value="1"/>
</dbReference>
<comment type="caution">
    <text evidence="5">The sequence shown here is derived from an EMBL/GenBank/DDBJ whole genome shotgun (WGS) entry which is preliminary data.</text>
</comment>
<protein>
    <submittedName>
        <fullName evidence="5">SDR family oxidoreductase</fullName>
    </submittedName>
</protein>
<evidence type="ECO:0000313" key="5">
    <source>
        <dbReference type="EMBL" id="GMG86703.1"/>
    </source>
</evidence>